<feature type="transmembrane region" description="Helical" evidence="1">
    <location>
        <begin position="43"/>
        <end position="66"/>
    </location>
</feature>
<reference evidence="2 3" key="1">
    <citation type="journal article" date="2016" name="Nat. Commun.">
        <title>Thousands of microbial genomes shed light on interconnected biogeochemical processes in an aquifer system.</title>
        <authorList>
            <person name="Anantharaman K."/>
            <person name="Brown C.T."/>
            <person name="Hug L.A."/>
            <person name="Sharon I."/>
            <person name="Castelle C.J."/>
            <person name="Probst A.J."/>
            <person name="Thomas B.C."/>
            <person name="Singh A."/>
            <person name="Wilkins M.J."/>
            <person name="Karaoz U."/>
            <person name="Brodie E.L."/>
            <person name="Williams K.H."/>
            <person name="Hubbard S.S."/>
            <person name="Banfield J.F."/>
        </authorList>
    </citation>
    <scope>NUCLEOTIDE SEQUENCE [LARGE SCALE GENOMIC DNA]</scope>
</reference>
<keyword evidence="1" id="KW-0812">Transmembrane</keyword>
<evidence type="ECO:0000313" key="2">
    <source>
        <dbReference type="EMBL" id="OHA20857.1"/>
    </source>
</evidence>
<dbReference type="EMBL" id="MHRI01000020">
    <property type="protein sequence ID" value="OHA20857.1"/>
    <property type="molecule type" value="Genomic_DNA"/>
</dbReference>
<evidence type="ECO:0000313" key="3">
    <source>
        <dbReference type="Proteomes" id="UP000178121"/>
    </source>
</evidence>
<organism evidence="2 3">
    <name type="scientific">Candidatus Taylorbacteria bacterium RIFCSPHIGHO2_01_FULL_51_15</name>
    <dbReference type="NCBI Taxonomy" id="1802304"/>
    <lineage>
        <taxon>Bacteria</taxon>
        <taxon>Candidatus Tayloriibacteriota</taxon>
    </lineage>
</organism>
<keyword evidence="1" id="KW-1133">Transmembrane helix</keyword>
<protein>
    <submittedName>
        <fullName evidence="2">Uncharacterized protein</fullName>
    </submittedName>
</protein>
<dbReference type="AlphaFoldDB" id="A0A1G2MAE1"/>
<feature type="transmembrane region" description="Helical" evidence="1">
    <location>
        <begin position="150"/>
        <end position="175"/>
    </location>
</feature>
<accession>A0A1G2MAE1</accession>
<proteinExistence type="predicted"/>
<name>A0A1G2MAE1_9BACT</name>
<gene>
    <name evidence="2" type="ORF">A2849_04235</name>
</gene>
<dbReference type="Proteomes" id="UP000178121">
    <property type="component" value="Unassembled WGS sequence"/>
</dbReference>
<keyword evidence="1" id="KW-0472">Membrane</keyword>
<feature type="transmembrane region" description="Helical" evidence="1">
    <location>
        <begin position="87"/>
        <end position="106"/>
    </location>
</feature>
<evidence type="ECO:0000256" key="1">
    <source>
        <dbReference type="SAM" id="Phobius"/>
    </source>
</evidence>
<feature type="transmembrane region" description="Helical" evidence="1">
    <location>
        <begin position="12"/>
        <end position="31"/>
    </location>
</feature>
<feature type="transmembrane region" description="Helical" evidence="1">
    <location>
        <begin position="118"/>
        <end position="143"/>
    </location>
</feature>
<comment type="caution">
    <text evidence="2">The sequence shown here is derived from an EMBL/GenBank/DDBJ whole genome shotgun (WGS) entry which is preliminary data.</text>
</comment>
<sequence length="307" mass="34331">MSNHVSSQAIKSGIIAAALLLFGWSLEYIASISSPAVAVMDPIFLIIGLLTIPGGWIGNAIYYFSLGVCIQIINYKLSFDWSKYTKNCVALSIGFIIHTLVKFSFLSGRSNVSIIEPLMLTIFLFASVILTWLVIVPVFNLVTTKVPKKFLGAILITPILISMSMHFLFIGGASISECNLVQTPIVKLLLELDQSSKQGSRVGSIRIQSSIRSIADEHLSAKEFLSVIKDQCIPENGRLFLLKVLRSRLSKSNNLGDYSFFSLSDKQYIHDEISDAHRYFTDRDNRLVAQDQVQRILFYIKEGKRLQ</sequence>